<dbReference type="FunFam" id="3.80.10.10:FF:000925">
    <property type="entry name" value="F-box protein At5g67140"/>
    <property type="match status" value="1"/>
</dbReference>
<dbReference type="InterPro" id="IPR006553">
    <property type="entry name" value="Leu-rich_rpt_Cys-con_subtyp"/>
</dbReference>
<dbReference type="InterPro" id="IPR036047">
    <property type="entry name" value="F-box-like_dom_sf"/>
</dbReference>
<accession>A0A022RWS5</accession>
<dbReference type="GO" id="GO:0019005">
    <property type="term" value="C:SCF ubiquitin ligase complex"/>
    <property type="evidence" value="ECO:0000318"/>
    <property type="project" value="GO_Central"/>
</dbReference>
<dbReference type="InterPro" id="IPR057207">
    <property type="entry name" value="FBXL15_LRR"/>
</dbReference>
<dbReference type="SUPFAM" id="SSF52047">
    <property type="entry name" value="RNI-like"/>
    <property type="match status" value="1"/>
</dbReference>
<proteinExistence type="predicted"/>
<dbReference type="Pfam" id="PF25372">
    <property type="entry name" value="DUF7885"/>
    <property type="match status" value="1"/>
</dbReference>
<evidence type="ECO:0000313" key="2">
    <source>
        <dbReference type="EMBL" id="EYU44416.1"/>
    </source>
</evidence>
<dbReference type="Proteomes" id="UP000030748">
    <property type="component" value="Unassembled WGS sequence"/>
</dbReference>
<dbReference type="SUPFAM" id="SSF81383">
    <property type="entry name" value="F-box domain"/>
    <property type="match status" value="1"/>
</dbReference>
<dbReference type="Gene3D" id="1.20.1280.50">
    <property type="match status" value="1"/>
</dbReference>
<feature type="domain" description="F-box" evidence="1">
    <location>
        <begin position="50"/>
        <end position="91"/>
    </location>
</feature>
<dbReference type="InterPro" id="IPR032675">
    <property type="entry name" value="LRR_dom_sf"/>
</dbReference>
<keyword evidence="3" id="KW-1185">Reference proteome</keyword>
<sequence>MTTEKNLEKSSSSCSCSSPLLLCEFPSKNCCVPIVEIMREGDEEADIGRLPIDLLAHIFSLFASFKDLAQASSVCRKWRQGVKESLARRESLSFSGWKMDDESTARLVLLAYSLKDLDISRSRWGCQITDNGLNQLSTAKCIANLSSVSMWGSTGITDKGVIQLISRATSLQHLNIGGTFITDASLFAIADSCPHLKNIILWGCRHVTDKGLLMLVKKCGKLKSINVWGMRVPLDSIIGLLTISPALQIQPKGMLLPDHAYQGWPIY</sequence>
<name>A0A022RWS5_ERYGU</name>
<organism evidence="2 3">
    <name type="scientific">Erythranthe guttata</name>
    <name type="common">Yellow monkey flower</name>
    <name type="synonym">Mimulus guttatus</name>
    <dbReference type="NCBI Taxonomy" id="4155"/>
    <lineage>
        <taxon>Eukaryota</taxon>
        <taxon>Viridiplantae</taxon>
        <taxon>Streptophyta</taxon>
        <taxon>Embryophyta</taxon>
        <taxon>Tracheophyta</taxon>
        <taxon>Spermatophyta</taxon>
        <taxon>Magnoliopsida</taxon>
        <taxon>eudicotyledons</taxon>
        <taxon>Gunneridae</taxon>
        <taxon>Pentapetalae</taxon>
        <taxon>asterids</taxon>
        <taxon>lamiids</taxon>
        <taxon>Lamiales</taxon>
        <taxon>Phrymaceae</taxon>
        <taxon>Erythranthe</taxon>
    </lineage>
</organism>
<dbReference type="STRING" id="4155.A0A022RWS5"/>
<dbReference type="eggNOG" id="KOG1947">
    <property type="taxonomic scope" value="Eukaryota"/>
</dbReference>
<dbReference type="PANTHER" id="PTHR13318:SF152">
    <property type="entry name" value="F-BOX_LRR-REPEAT PROTEIN 4"/>
    <property type="match status" value="1"/>
</dbReference>
<dbReference type="SMART" id="SM00256">
    <property type="entry name" value="FBOX"/>
    <property type="match status" value="1"/>
</dbReference>
<dbReference type="GO" id="GO:0031146">
    <property type="term" value="P:SCF-dependent proteasomal ubiquitin-dependent protein catabolic process"/>
    <property type="evidence" value="ECO:0000318"/>
    <property type="project" value="GO_Central"/>
</dbReference>
<dbReference type="AlphaFoldDB" id="A0A022RWS5"/>
<reference evidence="2 3" key="1">
    <citation type="journal article" date="2013" name="Proc. Natl. Acad. Sci. U.S.A.">
        <title>Fine-scale variation in meiotic recombination in Mimulus inferred from population shotgun sequencing.</title>
        <authorList>
            <person name="Hellsten U."/>
            <person name="Wright K.M."/>
            <person name="Jenkins J."/>
            <person name="Shu S."/>
            <person name="Yuan Y."/>
            <person name="Wessler S.R."/>
            <person name="Schmutz J."/>
            <person name="Willis J.H."/>
            <person name="Rokhsar D.S."/>
        </authorList>
    </citation>
    <scope>NUCLEOTIDE SEQUENCE [LARGE SCALE GENOMIC DNA]</scope>
    <source>
        <strain evidence="3">cv. DUN x IM62</strain>
    </source>
</reference>
<dbReference type="Gene3D" id="3.80.10.10">
    <property type="entry name" value="Ribonuclease Inhibitor"/>
    <property type="match status" value="1"/>
</dbReference>
<evidence type="ECO:0000259" key="1">
    <source>
        <dbReference type="SMART" id="SM00256"/>
    </source>
</evidence>
<dbReference type="Pfam" id="PF12937">
    <property type="entry name" value="F-box-like"/>
    <property type="match status" value="1"/>
</dbReference>
<protein>
    <recommendedName>
        <fullName evidence="1">F-box domain-containing protein</fullName>
    </recommendedName>
</protein>
<evidence type="ECO:0000313" key="3">
    <source>
        <dbReference type="Proteomes" id="UP000030748"/>
    </source>
</evidence>
<dbReference type="EMBL" id="KI630214">
    <property type="protein sequence ID" value="EYU44416.1"/>
    <property type="molecule type" value="Genomic_DNA"/>
</dbReference>
<dbReference type="PANTHER" id="PTHR13318">
    <property type="entry name" value="PARTNER OF PAIRED, ISOFORM B-RELATED"/>
    <property type="match status" value="1"/>
</dbReference>
<gene>
    <name evidence="2" type="ORF">MIMGU_mgv1a011890mg</name>
</gene>
<dbReference type="SMART" id="SM00367">
    <property type="entry name" value="LRR_CC"/>
    <property type="match status" value="4"/>
</dbReference>
<dbReference type="InterPro" id="IPR001810">
    <property type="entry name" value="F-box_dom"/>
</dbReference>